<dbReference type="GO" id="GO:0005829">
    <property type="term" value="C:cytosol"/>
    <property type="evidence" value="ECO:0007669"/>
    <property type="project" value="TreeGrafter"/>
</dbReference>
<dbReference type="UniPathway" id="UPA00988"/>
<evidence type="ECO:0000256" key="3">
    <source>
        <dbReference type="ARBA" id="ARBA00005043"/>
    </source>
</evidence>
<dbReference type="PANTHER" id="PTHR15641">
    <property type="entry name" value="ELONGATOR COMPLEX PROTEIN 5"/>
    <property type="match status" value="1"/>
</dbReference>
<evidence type="ECO:0000256" key="2">
    <source>
        <dbReference type="ARBA" id="ARBA00004496"/>
    </source>
</evidence>
<evidence type="ECO:0000256" key="5">
    <source>
        <dbReference type="ARBA" id="ARBA00020264"/>
    </source>
</evidence>
<evidence type="ECO:0000256" key="4">
    <source>
        <dbReference type="ARBA" id="ARBA00009567"/>
    </source>
</evidence>
<gene>
    <name evidence="9" type="ORF">RR46_02011</name>
</gene>
<dbReference type="STRING" id="66420.A0A194QP47"/>
<dbReference type="GO" id="GO:0033588">
    <property type="term" value="C:elongator holoenzyme complex"/>
    <property type="evidence" value="ECO:0007669"/>
    <property type="project" value="InterPro"/>
</dbReference>
<evidence type="ECO:0000313" key="9">
    <source>
        <dbReference type="EMBL" id="KPJ05256.1"/>
    </source>
</evidence>
<protein>
    <recommendedName>
        <fullName evidence="5">Elongator complex protein 5</fullName>
    </recommendedName>
</protein>
<dbReference type="InterPro" id="IPR019519">
    <property type="entry name" value="Elp5"/>
</dbReference>
<comment type="similarity">
    <text evidence="4">Belongs to the ELP5 family.</text>
</comment>
<dbReference type="AlphaFoldDB" id="A0A194QP47"/>
<accession>A0A194QP47</accession>
<dbReference type="EMBL" id="KQ458756">
    <property type="protein sequence ID" value="KPJ05256.1"/>
    <property type="molecule type" value="Genomic_DNA"/>
</dbReference>
<evidence type="ECO:0000256" key="1">
    <source>
        <dbReference type="ARBA" id="ARBA00004123"/>
    </source>
</evidence>
<comment type="subcellular location">
    <subcellularLocation>
        <location evidence="2">Cytoplasm</location>
    </subcellularLocation>
    <subcellularLocation>
        <location evidence="1">Nucleus</location>
    </subcellularLocation>
</comment>
<evidence type="ECO:0000256" key="6">
    <source>
        <dbReference type="ARBA" id="ARBA00022490"/>
    </source>
</evidence>
<dbReference type="GO" id="GO:0005634">
    <property type="term" value="C:nucleus"/>
    <property type="evidence" value="ECO:0007669"/>
    <property type="project" value="UniProtKB-SubCell"/>
</dbReference>
<dbReference type="PANTHER" id="PTHR15641:SF1">
    <property type="entry name" value="ELONGATOR COMPLEX PROTEIN 5"/>
    <property type="match status" value="1"/>
</dbReference>
<organism evidence="9 10">
    <name type="scientific">Papilio xuthus</name>
    <name type="common">Asian swallowtail butterfly</name>
    <dbReference type="NCBI Taxonomy" id="66420"/>
    <lineage>
        <taxon>Eukaryota</taxon>
        <taxon>Metazoa</taxon>
        <taxon>Ecdysozoa</taxon>
        <taxon>Arthropoda</taxon>
        <taxon>Hexapoda</taxon>
        <taxon>Insecta</taxon>
        <taxon>Pterygota</taxon>
        <taxon>Neoptera</taxon>
        <taxon>Endopterygota</taxon>
        <taxon>Lepidoptera</taxon>
        <taxon>Glossata</taxon>
        <taxon>Ditrysia</taxon>
        <taxon>Papilionoidea</taxon>
        <taxon>Papilionidae</taxon>
        <taxon>Papilioninae</taxon>
        <taxon>Papilio</taxon>
    </lineage>
</organism>
<dbReference type="GO" id="GO:0002098">
    <property type="term" value="P:tRNA wobble uridine modification"/>
    <property type="evidence" value="ECO:0007669"/>
    <property type="project" value="InterPro"/>
</dbReference>
<sequence length="251" mass="29462">MTLLKLRSAPMVLIEDDYNINILPLLKSLVGDKLKMNLFSYEQSIKLWEKVFQNQTVEYHQEFDPESFNEYIKQPCHIFIDSVNQMAMQMGWHKCLTYIRKLKSHENVVKLILVLHKDCLQMHSKLQKHLMHLAHATITYSEHNSLQIAVQIKLGNKFVKTEELLSYDNITSILKCERVTKEVIKDEEPAKPKPGNLSTFKIEVDQTQQLEKHNLKLPYMSKINEGQSKVYYEPDAVDDWDEEDPDEDLDI</sequence>
<comment type="pathway">
    <text evidence="3">tRNA modification; 5-methoxycarbonylmethyl-2-thiouridine-tRNA biosynthesis.</text>
</comment>
<name>A0A194QP47_PAPXU</name>
<dbReference type="GO" id="GO:0000049">
    <property type="term" value="F:tRNA binding"/>
    <property type="evidence" value="ECO:0007669"/>
    <property type="project" value="TreeGrafter"/>
</dbReference>
<evidence type="ECO:0000256" key="7">
    <source>
        <dbReference type="ARBA" id="ARBA00022694"/>
    </source>
</evidence>
<keyword evidence="7" id="KW-0819">tRNA processing</keyword>
<evidence type="ECO:0000256" key="8">
    <source>
        <dbReference type="ARBA" id="ARBA00023242"/>
    </source>
</evidence>
<dbReference type="Proteomes" id="UP000053268">
    <property type="component" value="Unassembled WGS sequence"/>
</dbReference>
<proteinExistence type="inferred from homology"/>
<keyword evidence="8" id="KW-0539">Nucleus</keyword>
<evidence type="ECO:0000313" key="10">
    <source>
        <dbReference type="Proteomes" id="UP000053268"/>
    </source>
</evidence>
<reference evidence="9 10" key="1">
    <citation type="journal article" date="2015" name="Nat. Commun.">
        <title>Outbred genome sequencing and CRISPR/Cas9 gene editing in butterflies.</title>
        <authorList>
            <person name="Li X."/>
            <person name="Fan D."/>
            <person name="Zhang W."/>
            <person name="Liu G."/>
            <person name="Zhang L."/>
            <person name="Zhao L."/>
            <person name="Fang X."/>
            <person name="Chen L."/>
            <person name="Dong Y."/>
            <person name="Chen Y."/>
            <person name="Ding Y."/>
            <person name="Zhao R."/>
            <person name="Feng M."/>
            <person name="Zhu Y."/>
            <person name="Feng Y."/>
            <person name="Jiang X."/>
            <person name="Zhu D."/>
            <person name="Xiang H."/>
            <person name="Feng X."/>
            <person name="Li S."/>
            <person name="Wang J."/>
            <person name="Zhang G."/>
            <person name="Kronforst M.R."/>
            <person name="Wang W."/>
        </authorList>
    </citation>
    <scope>NUCLEOTIDE SEQUENCE [LARGE SCALE GENOMIC DNA]</scope>
    <source>
        <strain evidence="9">Ya'a_city_454_Px</strain>
        <tissue evidence="9">Whole body</tissue>
    </source>
</reference>
<keyword evidence="10" id="KW-1185">Reference proteome</keyword>
<keyword evidence="6" id="KW-0963">Cytoplasm</keyword>